<feature type="chain" id="PRO_5041720635" description="Metallophosphoesterase 1" evidence="8">
    <location>
        <begin position="17"/>
        <end position="372"/>
    </location>
</feature>
<dbReference type="GO" id="GO:0016020">
    <property type="term" value="C:membrane"/>
    <property type="evidence" value="ECO:0007669"/>
    <property type="project" value="GOC"/>
</dbReference>
<comment type="cofactor">
    <cofactor evidence="1">
        <name>Mn(2+)</name>
        <dbReference type="ChEBI" id="CHEBI:29035"/>
    </cofactor>
</comment>
<keyword evidence="7" id="KW-0812">Transmembrane</keyword>
<sequence>MDPAWRPLFSLILVSALIIHDEWVSTPSCETQTLLPTSNLDDSESESMEDHSEDLRVMLVADLLLLGSDSEVVSELGARCAGGFGRCLGEGLGIDEIEMAIGAPPVSRRSRPVSGASSSRRFGRQGRRPLQRAEREIRQLDRREIPGARLRRLRIVRDRQRQLRVAQRLALLCGNNDLRFGVEKVLERESSDLRAESEEPDRVGEVSMVREFGWRENGISSGSGSVVLLHFPLRQTPPANSGGDSKSNLIGGRGFVGAGPYSLMQNLLANATEYIFQALKPRIVFSAHSHEFSAYAHPDGTYEVAVPAMTWNARDDPGFIVAIFRRNRRAVSIIYCTLARESQVILANLSVLVLLSSTFVLVKMHHLIRSRR</sequence>
<evidence type="ECO:0000313" key="9">
    <source>
        <dbReference type="EMBL" id="GMN44335.1"/>
    </source>
</evidence>
<evidence type="ECO:0000256" key="6">
    <source>
        <dbReference type="SAM" id="MobiDB-lite"/>
    </source>
</evidence>
<organism evidence="9 10">
    <name type="scientific">Ficus carica</name>
    <name type="common">Common fig</name>
    <dbReference type="NCBI Taxonomy" id="3494"/>
    <lineage>
        <taxon>Eukaryota</taxon>
        <taxon>Viridiplantae</taxon>
        <taxon>Streptophyta</taxon>
        <taxon>Embryophyta</taxon>
        <taxon>Tracheophyta</taxon>
        <taxon>Spermatophyta</taxon>
        <taxon>Magnoliopsida</taxon>
        <taxon>eudicotyledons</taxon>
        <taxon>Gunneridae</taxon>
        <taxon>Pentapetalae</taxon>
        <taxon>rosids</taxon>
        <taxon>fabids</taxon>
        <taxon>Rosales</taxon>
        <taxon>Moraceae</taxon>
        <taxon>Ficeae</taxon>
        <taxon>Ficus</taxon>
    </lineage>
</organism>
<evidence type="ECO:0000256" key="4">
    <source>
        <dbReference type="ARBA" id="ARBA00023136"/>
    </source>
</evidence>
<keyword evidence="8" id="KW-0732">Signal</keyword>
<evidence type="ECO:0008006" key="11">
    <source>
        <dbReference type="Google" id="ProtNLM"/>
    </source>
</evidence>
<evidence type="ECO:0000256" key="1">
    <source>
        <dbReference type="ARBA" id="ARBA00001936"/>
    </source>
</evidence>
<feature type="transmembrane region" description="Helical" evidence="7">
    <location>
        <begin position="344"/>
        <end position="362"/>
    </location>
</feature>
<dbReference type="AlphaFoldDB" id="A0AA88D4P3"/>
<accession>A0AA88D4P3</accession>
<evidence type="ECO:0000256" key="5">
    <source>
        <dbReference type="ARBA" id="ARBA00023211"/>
    </source>
</evidence>
<protein>
    <recommendedName>
        <fullName evidence="11">Metallophosphoesterase 1</fullName>
    </recommendedName>
</protein>
<keyword evidence="3" id="KW-0378">Hydrolase</keyword>
<evidence type="ECO:0000256" key="2">
    <source>
        <dbReference type="ARBA" id="ARBA00022723"/>
    </source>
</evidence>
<dbReference type="InterPro" id="IPR029052">
    <property type="entry name" value="Metallo-depent_PP-like"/>
</dbReference>
<keyword evidence="10" id="KW-1185">Reference proteome</keyword>
<keyword evidence="7" id="KW-1133">Transmembrane helix</keyword>
<dbReference type="PANTHER" id="PTHR13315:SF0">
    <property type="entry name" value="METALLOPHOSPHOESTERASE 1"/>
    <property type="match status" value="1"/>
</dbReference>
<dbReference type="EMBL" id="BTGU01000018">
    <property type="protein sequence ID" value="GMN44335.1"/>
    <property type="molecule type" value="Genomic_DNA"/>
</dbReference>
<dbReference type="SUPFAM" id="SSF56300">
    <property type="entry name" value="Metallo-dependent phosphatases"/>
    <property type="match status" value="1"/>
</dbReference>
<dbReference type="GO" id="GO:0006506">
    <property type="term" value="P:GPI anchor biosynthetic process"/>
    <property type="evidence" value="ECO:0007669"/>
    <property type="project" value="InterPro"/>
</dbReference>
<dbReference type="PANTHER" id="PTHR13315">
    <property type="entry name" value="METALLO PHOSPHOESTERASE RELATED"/>
    <property type="match status" value="1"/>
</dbReference>
<keyword evidence="5" id="KW-0464">Manganese</keyword>
<dbReference type="Gramene" id="FCD_00009727-RA">
    <property type="protein sequence ID" value="FCD_00009727-RA:cds"/>
    <property type="gene ID" value="FCD_00009727"/>
</dbReference>
<reference evidence="9" key="1">
    <citation type="submission" date="2023-07" db="EMBL/GenBank/DDBJ databases">
        <title>draft genome sequence of fig (Ficus carica).</title>
        <authorList>
            <person name="Takahashi T."/>
            <person name="Nishimura K."/>
        </authorList>
    </citation>
    <scope>NUCLEOTIDE SEQUENCE</scope>
</reference>
<dbReference type="InterPro" id="IPR033308">
    <property type="entry name" value="PGAP5/Cdc1/Ted1"/>
</dbReference>
<evidence type="ECO:0000313" key="10">
    <source>
        <dbReference type="Proteomes" id="UP001187192"/>
    </source>
</evidence>
<dbReference type="GO" id="GO:0016787">
    <property type="term" value="F:hydrolase activity"/>
    <property type="evidence" value="ECO:0007669"/>
    <property type="project" value="UniProtKB-KW"/>
</dbReference>
<feature type="region of interest" description="Disordered" evidence="6">
    <location>
        <begin position="106"/>
        <end position="133"/>
    </location>
</feature>
<gene>
    <name evidence="9" type="ORF">TIFTF001_013522</name>
</gene>
<evidence type="ECO:0000256" key="7">
    <source>
        <dbReference type="SAM" id="Phobius"/>
    </source>
</evidence>
<proteinExistence type="predicted"/>
<dbReference type="Proteomes" id="UP001187192">
    <property type="component" value="Unassembled WGS sequence"/>
</dbReference>
<evidence type="ECO:0000256" key="3">
    <source>
        <dbReference type="ARBA" id="ARBA00022801"/>
    </source>
</evidence>
<feature type="signal peptide" evidence="8">
    <location>
        <begin position="1"/>
        <end position="16"/>
    </location>
</feature>
<dbReference type="GO" id="GO:0046872">
    <property type="term" value="F:metal ion binding"/>
    <property type="evidence" value="ECO:0007669"/>
    <property type="project" value="UniProtKB-KW"/>
</dbReference>
<feature type="compositionally biased region" description="Basic residues" evidence="6">
    <location>
        <begin position="121"/>
        <end position="130"/>
    </location>
</feature>
<comment type="caution">
    <text evidence="9">The sequence shown here is derived from an EMBL/GenBank/DDBJ whole genome shotgun (WGS) entry which is preliminary data.</text>
</comment>
<keyword evidence="4 7" id="KW-0472">Membrane</keyword>
<keyword evidence="2" id="KW-0479">Metal-binding</keyword>
<evidence type="ECO:0000256" key="8">
    <source>
        <dbReference type="SAM" id="SignalP"/>
    </source>
</evidence>
<name>A0AA88D4P3_FICCA</name>